<accession>A0A9P5SAF8</accession>
<protein>
    <submittedName>
        <fullName evidence="1">Uncharacterized protein</fullName>
    </submittedName>
</protein>
<evidence type="ECO:0000313" key="1">
    <source>
        <dbReference type="EMBL" id="KAF9309354.1"/>
    </source>
</evidence>
<comment type="caution">
    <text evidence="1">The sequence shown here is derived from an EMBL/GenBank/DDBJ whole genome shotgun (WGS) entry which is preliminary data.</text>
</comment>
<name>A0A9P5SAF8_9FUNG</name>
<organism evidence="1 2">
    <name type="scientific">Podila minutissima</name>
    <dbReference type="NCBI Taxonomy" id="64525"/>
    <lineage>
        <taxon>Eukaryota</taxon>
        <taxon>Fungi</taxon>
        <taxon>Fungi incertae sedis</taxon>
        <taxon>Mucoromycota</taxon>
        <taxon>Mortierellomycotina</taxon>
        <taxon>Mortierellomycetes</taxon>
        <taxon>Mortierellales</taxon>
        <taxon>Mortierellaceae</taxon>
        <taxon>Podila</taxon>
    </lineage>
</organism>
<dbReference type="AlphaFoldDB" id="A0A9P5SAF8"/>
<reference evidence="1" key="1">
    <citation type="journal article" date="2020" name="Fungal Divers.">
        <title>Resolving the Mortierellaceae phylogeny through synthesis of multi-gene phylogenetics and phylogenomics.</title>
        <authorList>
            <person name="Vandepol N."/>
            <person name="Liber J."/>
            <person name="Desiro A."/>
            <person name="Na H."/>
            <person name="Kennedy M."/>
            <person name="Barry K."/>
            <person name="Grigoriev I.V."/>
            <person name="Miller A.N."/>
            <person name="O'Donnell K."/>
            <person name="Stajich J.E."/>
            <person name="Bonito G."/>
        </authorList>
    </citation>
    <scope>NUCLEOTIDE SEQUENCE</scope>
    <source>
        <strain evidence="1">NVP1</strain>
    </source>
</reference>
<feature type="non-terminal residue" evidence="1">
    <location>
        <position position="1"/>
    </location>
</feature>
<keyword evidence="2" id="KW-1185">Reference proteome</keyword>
<gene>
    <name evidence="1" type="ORF">BG006_005105</name>
</gene>
<evidence type="ECO:0000313" key="2">
    <source>
        <dbReference type="Proteomes" id="UP000696485"/>
    </source>
</evidence>
<dbReference type="Proteomes" id="UP000696485">
    <property type="component" value="Unassembled WGS sequence"/>
</dbReference>
<dbReference type="EMBL" id="JAAAUY010002864">
    <property type="protein sequence ID" value="KAF9309354.1"/>
    <property type="molecule type" value="Genomic_DNA"/>
</dbReference>
<proteinExistence type="predicted"/>
<sequence>IKAIRGRSPFEILFGQLPRQPLHNVLDPIPYATDLPVDVDEHRVNLLRDLRDIVHARITADHEFDERHYPRPEPRRYRIGDRVLVHRSALDKQWSGKFQIRWAGPFVVSKIRAGGAYILATVPSRASRASRSEIQALPVFSGRPVNHLRLKPYRERSTAGAFVRALDLEVLVRPVQSAEVGPSAI</sequence>